<proteinExistence type="predicted"/>
<protein>
    <submittedName>
        <fullName evidence="1">Uncharacterized protein</fullName>
    </submittedName>
</protein>
<reference evidence="1" key="1">
    <citation type="journal article" date="2020" name="Nature">
        <title>Giant virus diversity and host interactions through global metagenomics.</title>
        <authorList>
            <person name="Schulz F."/>
            <person name="Roux S."/>
            <person name="Paez-Espino D."/>
            <person name="Jungbluth S."/>
            <person name="Walsh D.A."/>
            <person name="Denef V.J."/>
            <person name="McMahon K.D."/>
            <person name="Konstantinidis K.T."/>
            <person name="Eloe-Fadrosh E.A."/>
            <person name="Kyrpides N.C."/>
            <person name="Woyke T."/>
        </authorList>
    </citation>
    <scope>NUCLEOTIDE SEQUENCE</scope>
    <source>
        <strain evidence="1">GVMAG-S-3300013286-35</strain>
    </source>
</reference>
<accession>A0A6C0KY03</accession>
<dbReference type="AlphaFoldDB" id="A0A6C0KY03"/>
<evidence type="ECO:0000313" key="1">
    <source>
        <dbReference type="EMBL" id="QHU22133.1"/>
    </source>
</evidence>
<sequence>MKYIFNLLAVSGDVLKIGPDKAVATLQGTERHSTGFGCDLTEEMAADMLKFDKEDWEFWNNITKPRALGKIAKHISVWINPSPGLHCASIIFYDERYLQIICSVFNKTKEEILTTLTIFDELKSSPKMDLVSIAFGEQCVELTEDGKKKYKMYKEAAAALSD</sequence>
<name>A0A6C0KY03_9ZZZZ</name>
<organism evidence="1">
    <name type="scientific">viral metagenome</name>
    <dbReference type="NCBI Taxonomy" id="1070528"/>
    <lineage>
        <taxon>unclassified sequences</taxon>
        <taxon>metagenomes</taxon>
        <taxon>organismal metagenomes</taxon>
    </lineage>
</organism>
<dbReference type="EMBL" id="MN740997">
    <property type="protein sequence ID" value="QHU22133.1"/>
    <property type="molecule type" value="Genomic_DNA"/>
</dbReference>